<dbReference type="AlphaFoldDB" id="A0A417Y119"/>
<comment type="caution">
    <text evidence="1">The sequence shown here is derived from an EMBL/GenBank/DDBJ whole genome shotgun (WGS) entry which is preliminary data.</text>
</comment>
<evidence type="ECO:0000313" key="1">
    <source>
        <dbReference type="EMBL" id="RHW26295.1"/>
    </source>
</evidence>
<accession>A0A417Y119</accession>
<dbReference type="EMBL" id="QXGH01000018">
    <property type="protein sequence ID" value="RHW26295.1"/>
    <property type="molecule type" value="Genomic_DNA"/>
</dbReference>
<evidence type="ECO:0000313" key="2">
    <source>
        <dbReference type="Proteomes" id="UP000283644"/>
    </source>
</evidence>
<gene>
    <name evidence="1" type="ORF">D0Z08_15145</name>
</gene>
<sequence>MSFPPFSVTTFLPLRARLMRRRLIWSRSEPAVRHPGDIDDVDARVKLGGQLPWRQPVRDDQSAARSALMKPATVIRSASPGLFRPG</sequence>
<reference evidence="1 2" key="1">
    <citation type="submission" date="2018-09" db="EMBL/GenBank/DDBJ databases">
        <title>Genome sequencing of Nocardioides immobilis CCTCC AB 2017083 for comparison to Nocardioides silvaticus.</title>
        <authorList>
            <person name="Li C."/>
            <person name="Wang G."/>
        </authorList>
    </citation>
    <scope>NUCLEOTIDE SEQUENCE [LARGE SCALE GENOMIC DNA]</scope>
    <source>
        <strain evidence="1 2">CCTCC AB 2017083</strain>
    </source>
</reference>
<name>A0A417Y119_9ACTN</name>
<protein>
    <submittedName>
        <fullName evidence="1">Uncharacterized protein</fullName>
    </submittedName>
</protein>
<proteinExistence type="predicted"/>
<organism evidence="1 2">
    <name type="scientific">Nocardioides immobilis</name>
    <dbReference type="NCBI Taxonomy" id="2049295"/>
    <lineage>
        <taxon>Bacteria</taxon>
        <taxon>Bacillati</taxon>
        <taxon>Actinomycetota</taxon>
        <taxon>Actinomycetes</taxon>
        <taxon>Propionibacteriales</taxon>
        <taxon>Nocardioidaceae</taxon>
        <taxon>Nocardioides</taxon>
    </lineage>
</organism>
<dbReference type="Proteomes" id="UP000283644">
    <property type="component" value="Unassembled WGS sequence"/>
</dbReference>
<keyword evidence="2" id="KW-1185">Reference proteome</keyword>